<proteinExistence type="predicted"/>
<evidence type="ECO:0000313" key="3">
    <source>
        <dbReference type="Proteomes" id="UP000366766"/>
    </source>
</evidence>
<feature type="domain" description="AAA+ ATPase" evidence="1">
    <location>
        <begin position="98"/>
        <end position="226"/>
    </location>
</feature>
<protein>
    <submittedName>
        <fullName evidence="2">Primosomal protein DnaI</fullName>
    </submittedName>
</protein>
<dbReference type="SMART" id="SM00382">
    <property type="entry name" value="AAA"/>
    <property type="match status" value="1"/>
</dbReference>
<dbReference type="PANTHER" id="PTHR30050">
    <property type="entry name" value="CHROMOSOMAL REPLICATION INITIATOR PROTEIN DNAA"/>
    <property type="match status" value="1"/>
</dbReference>
<dbReference type="RefSeq" id="WP_118593253.1">
    <property type="nucleotide sequence ID" value="NZ_CABHOF010000072.1"/>
</dbReference>
<dbReference type="EMBL" id="CABHOF010000072">
    <property type="protein sequence ID" value="VUX66625.1"/>
    <property type="molecule type" value="Genomic_DNA"/>
</dbReference>
<dbReference type="Gene3D" id="6.20.20.10">
    <property type="match status" value="1"/>
</dbReference>
<dbReference type="GO" id="GO:0006260">
    <property type="term" value="P:DNA replication"/>
    <property type="evidence" value="ECO:0007669"/>
    <property type="project" value="TreeGrafter"/>
</dbReference>
<dbReference type="PANTHER" id="PTHR30050:SF4">
    <property type="entry name" value="ATP-BINDING PROTEIN RV3427C IN INSERTION SEQUENCE-RELATED"/>
    <property type="match status" value="1"/>
</dbReference>
<organism evidence="2 3">
    <name type="scientific">Blautia wexlerae</name>
    <dbReference type="NCBI Taxonomy" id="418240"/>
    <lineage>
        <taxon>Bacteria</taxon>
        <taxon>Bacillati</taxon>
        <taxon>Bacillota</taxon>
        <taxon>Clostridia</taxon>
        <taxon>Lachnospirales</taxon>
        <taxon>Lachnospiraceae</taxon>
        <taxon>Blautia</taxon>
    </lineage>
</organism>
<name>A0A564WWW0_9FIRM</name>
<accession>A0A564WWW0</accession>
<dbReference type="Pfam" id="PF01695">
    <property type="entry name" value="IstB_IS21"/>
    <property type="match status" value="1"/>
</dbReference>
<dbReference type="InterPro" id="IPR027417">
    <property type="entry name" value="P-loop_NTPase"/>
</dbReference>
<keyword evidence="3" id="KW-1185">Reference proteome</keyword>
<evidence type="ECO:0000259" key="1">
    <source>
        <dbReference type="SMART" id="SM00382"/>
    </source>
</evidence>
<dbReference type="Gene3D" id="3.40.50.300">
    <property type="entry name" value="P-loop containing nucleotide triphosphate hydrolases"/>
    <property type="match status" value="1"/>
</dbReference>
<dbReference type="Proteomes" id="UP000366766">
    <property type="component" value="Unassembled WGS sequence"/>
</dbReference>
<gene>
    <name evidence="2" type="primary">dnaI_1</name>
    <name evidence="2" type="ORF">BWLFYP14_02901</name>
</gene>
<dbReference type="InterPro" id="IPR002611">
    <property type="entry name" value="IstB_ATP-bd"/>
</dbReference>
<dbReference type="InterPro" id="IPR003593">
    <property type="entry name" value="AAA+_ATPase"/>
</dbReference>
<sequence>MSQNQQIPSGSGECPVCHGTGWKIYREAVEGYKEPLEFARRCSKCKGKRRINDQTGVPPEYYSADLSKFDFGAYKSRMDNFRKIVMNFVNEFSRWEKQGKGLYLWSRTPGSGKTFLACCLARSLMIKYDLQMRFITAPDYIDMVGEKIKRARGEEDQTKVFHECDVLVLDDIGAQSGGEWQRQEIFRLVNDRMETGKITIYTSNMSTDSLNVDSRTRDRIVKASVELQMPEESLRRKKAEMEQQQFLREVL</sequence>
<dbReference type="GO" id="GO:0005524">
    <property type="term" value="F:ATP binding"/>
    <property type="evidence" value="ECO:0007669"/>
    <property type="project" value="InterPro"/>
</dbReference>
<dbReference type="AlphaFoldDB" id="A0A564WWW0"/>
<evidence type="ECO:0000313" key="2">
    <source>
        <dbReference type="EMBL" id="VUX66625.1"/>
    </source>
</evidence>
<reference evidence="2 3" key="1">
    <citation type="submission" date="2019-07" db="EMBL/GenBank/DDBJ databases">
        <authorList>
            <person name="Chang H.-W."/>
            <person name="Raman A."/>
            <person name="Venkatesh S."/>
            <person name="Gehrig J."/>
        </authorList>
    </citation>
    <scope>NUCLEOTIDE SEQUENCE [LARGE SCALE GENOMIC DNA]</scope>
    <source>
        <strain evidence="2">Blautia_wexlerae_LFYP_14</strain>
    </source>
</reference>
<dbReference type="SUPFAM" id="SSF52540">
    <property type="entry name" value="P-loop containing nucleoside triphosphate hydrolases"/>
    <property type="match status" value="1"/>
</dbReference>
<dbReference type="CDD" id="cd00009">
    <property type="entry name" value="AAA"/>
    <property type="match status" value="1"/>
</dbReference>